<dbReference type="RefSeq" id="XP_046063222.1">
    <property type="nucleotide sequence ID" value="XM_046203446.1"/>
</dbReference>
<gene>
    <name evidence="1" type="ORF">OGAPHI_002563</name>
</gene>
<dbReference type="OrthoDB" id="10267254at2759"/>
<name>A0A9P8T760_9ASCO</name>
<dbReference type="Proteomes" id="UP000769157">
    <property type="component" value="Unassembled WGS sequence"/>
</dbReference>
<evidence type="ECO:0000313" key="1">
    <source>
        <dbReference type="EMBL" id="KAH3668808.1"/>
    </source>
</evidence>
<comment type="caution">
    <text evidence="1">The sequence shown here is derived from an EMBL/GenBank/DDBJ whole genome shotgun (WGS) entry which is preliminary data.</text>
</comment>
<keyword evidence="2" id="KW-1185">Reference proteome</keyword>
<protein>
    <submittedName>
        <fullName evidence="1">Uncharacterized protein</fullName>
    </submittedName>
</protein>
<organism evidence="1 2">
    <name type="scientific">Ogataea philodendri</name>
    <dbReference type="NCBI Taxonomy" id="1378263"/>
    <lineage>
        <taxon>Eukaryota</taxon>
        <taxon>Fungi</taxon>
        <taxon>Dikarya</taxon>
        <taxon>Ascomycota</taxon>
        <taxon>Saccharomycotina</taxon>
        <taxon>Pichiomycetes</taxon>
        <taxon>Pichiales</taxon>
        <taxon>Pichiaceae</taxon>
        <taxon>Ogataea</taxon>
    </lineage>
</organism>
<dbReference type="EMBL" id="JAEUBE010000158">
    <property type="protein sequence ID" value="KAH3668808.1"/>
    <property type="molecule type" value="Genomic_DNA"/>
</dbReference>
<accession>A0A9P8T760</accession>
<dbReference type="GeneID" id="70234530"/>
<evidence type="ECO:0000313" key="2">
    <source>
        <dbReference type="Proteomes" id="UP000769157"/>
    </source>
</evidence>
<reference evidence="1" key="1">
    <citation type="journal article" date="2021" name="Open Biol.">
        <title>Shared evolutionary footprints suggest mitochondrial oxidative damage underlies multiple complex I losses in fungi.</title>
        <authorList>
            <person name="Schikora-Tamarit M.A."/>
            <person name="Marcet-Houben M."/>
            <person name="Nosek J."/>
            <person name="Gabaldon T."/>
        </authorList>
    </citation>
    <scope>NUCLEOTIDE SEQUENCE</scope>
    <source>
        <strain evidence="1">CBS6075</strain>
    </source>
</reference>
<proteinExistence type="predicted"/>
<sequence length="635" mass="69958">MGRKQFGQRFWDSQKRPGLVQRLENGSVLVSTLRNKCLFKLLQELQRQLVLGGKGFFSHNRLHGSCVSTNGVLGVELVTHVTVVFSGHTISNGTLHQSRQGWQHVDRWIYSSVGQLSVHKDLALGNITGQVGNRVSDIVVRHGQNRNLGDRSVSTFNTTGSLVNGGQIRVHVTWVTSSTWNFFSGSRNLSQGVGVRRHVGQDGQNVLLGLVSKVLGGGQGQSWSDDSFNGWVVGQIQEQRGSVQRSVFLEILLEETRGLQIDTHSSENNTEVLLVTVLDIFGWSDQTGLSTDLGSNLVVGKTRGRENRNLLTSGNRVHGVNGRNTRGNHLFWINTSKWVNWRTVNIQVVFSENPWSVINRSSRTIKNSTQHVLGYRNLQVLSCKLNSGLLDINSRSTFKNLHNGSFTLHFQNLTCSGSSVRQSKVDNLVISWELDFVQNDKRTIHAPHVDGVDTDSSLLAGTLVLVSLSSDFAISDPKYEYNLPESHSTSGMDPSSDVHSCALDGFMLELLPKIDAPTVDDDADGETPSVLLAIFEWISIFWSCTCSTRFWLLNNDTSRTAFESCSAAGFSLETGSDFSSGFGIQRGDLSSAFPIVCSNASVRDTVYGRTTSRYLDASVVNRATFKTESITVSNL</sequence>
<dbReference type="AlphaFoldDB" id="A0A9P8T760"/>
<reference evidence="1" key="2">
    <citation type="submission" date="2021-01" db="EMBL/GenBank/DDBJ databases">
        <authorList>
            <person name="Schikora-Tamarit M.A."/>
        </authorList>
    </citation>
    <scope>NUCLEOTIDE SEQUENCE</scope>
    <source>
        <strain evidence="1">CBS6075</strain>
    </source>
</reference>